<organism evidence="2 3">
    <name type="scientific">Mucuna pruriens</name>
    <name type="common">Velvet bean</name>
    <name type="synonym">Dolichos pruriens</name>
    <dbReference type="NCBI Taxonomy" id="157652"/>
    <lineage>
        <taxon>Eukaryota</taxon>
        <taxon>Viridiplantae</taxon>
        <taxon>Streptophyta</taxon>
        <taxon>Embryophyta</taxon>
        <taxon>Tracheophyta</taxon>
        <taxon>Spermatophyta</taxon>
        <taxon>Magnoliopsida</taxon>
        <taxon>eudicotyledons</taxon>
        <taxon>Gunneridae</taxon>
        <taxon>Pentapetalae</taxon>
        <taxon>rosids</taxon>
        <taxon>fabids</taxon>
        <taxon>Fabales</taxon>
        <taxon>Fabaceae</taxon>
        <taxon>Papilionoideae</taxon>
        <taxon>50 kb inversion clade</taxon>
        <taxon>NPAAA clade</taxon>
        <taxon>indigoferoid/millettioid clade</taxon>
        <taxon>Phaseoleae</taxon>
        <taxon>Mucuna</taxon>
    </lineage>
</organism>
<dbReference type="Pfam" id="PF10215">
    <property type="entry name" value="Ost4"/>
    <property type="match status" value="1"/>
</dbReference>
<dbReference type="AlphaFoldDB" id="A0A371EJM3"/>
<proteinExistence type="predicted"/>
<dbReference type="EMBL" id="QJKJ01013526">
    <property type="protein sequence ID" value="RDX66250.1"/>
    <property type="molecule type" value="Genomic_DNA"/>
</dbReference>
<dbReference type="InterPro" id="IPR018943">
    <property type="entry name" value="Oligosaccaryltransferase"/>
</dbReference>
<feature type="non-terminal residue" evidence="2">
    <location>
        <position position="1"/>
    </location>
</feature>
<reference evidence="2" key="1">
    <citation type="submission" date="2018-05" db="EMBL/GenBank/DDBJ databases">
        <title>Draft genome of Mucuna pruriens seed.</title>
        <authorList>
            <person name="Nnadi N.E."/>
            <person name="Vos R."/>
            <person name="Hasami M.H."/>
            <person name="Devisetty U.K."/>
            <person name="Aguiy J.C."/>
        </authorList>
    </citation>
    <scope>NUCLEOTIDE SEQUENCE [LARGE SCALE GENOMIC DNA]</scope>
    <source>
        <strain evidence="2">JCA_2017</strain>
    </source>
</reference>
<evidence type="ECO:0000256" key="1">
    <source>
        <dbReference type="SAM" id="Phobius"/>
    </source>
</evidence>
<comment type="caution">
    <text evidence="2">The sequence shown here is derived from an EMBL/GenBank/DDBJ whole genome shotgun (WGS) entry which is preliminary data.</text>
</comment>
<protein>
    <submittedName>
        <fullName evidence="2">Uncharacterized protein</fullName>
    </submittedName>
</protein>
<evidence type="ECO:0000313" key="2">
    <source>
        <dbReference type="EMBL" id="RDX66250.1"/>
    </source>
</evidence>
<keyword evidence="1" id="KW-1133">Transmembrane helix</keyword>
<keyword evidence="1" id="KW-0812">Transmembrane</keyword>
<keyword evidence="3" id="KW-1185">Reference proteome</keyword>
<accession>A0A371EJM3</accession>
<evidence type="ECO:0000313" key="3">
    <source>
        <dbReference type="Proteomes" id="UP000257109"/>
    </source>
</evidence>
<sequence length="126" mass="14150">MDLFLILCFKLRLRRTSRATNNAACLTSVGSFDGKIVPDRKRINIGLVNAPLLFHELGLSLTLPTCSRFNTQLHSPETQKKVRDMIDDQALGFIANFLGIFIFALAVRRVEVCEHRVEATYTLASP</sequence>
<feature type="transmembrane region" description="Helical" evidence="1">
    <location>
        <begin position="90"/>
        <end position="107"/>
    </location>
</feature>
<dbReference type="Proteomes" id="UP000257109">
    <property type="component" value="Unassembled WGS sequence"/>
</dbReference>
<keyword evidence="1" id="KW-0472">Membrane</keyword>
<gene>
    <name evidence="2" type="ORF">CR513_55007</name>
</gene>
<name>A0A371EJM3_MUCPR</name>